<accession>A0A6C0B4A2</accession>
<dbReference type="InterPro" id="IPR035913">
    <property type="entry name" value="RPB5-like_sf"/>
</dbReference>
<proteinExistence type="predicted"/>
<keyword evidence="1" id="KW-0804">Transcription</keyword>
<dbReference type="SUPFAM" id="SSF55287">
    <property type="entry name" value="RPB5-like RNA polymerase subunit"/>
    <property type="match status" value="1"/>
</dbReference>
<dbReference type="PANTHER" id="PTHR10535:SF0">
    <property type="entry name" value="DNA-DIRECTED RNA POLYMERASES I, II, AND III SUBUNIT RPABC1"/>
    <property type="match status" value="1"/>
</dbReference>
<feature type="domain" description="RNA polymerase subunit H/Rpb5 C-terminal" evidence="2">
    <location>
        <begin position="125"/>
        <end position="184"/>
    </location>
</feature>
<evidence type="ECO:0000313" key="3">
    <source>
        <dbReference type="EMBL" id="QHS86886.1"/>
    </source>
</evidence>
<dbReference type="GO" id="GO:0003899">
    <property type="term" value="F:DNA-directed RNA polymerase activity"/>
    <property type="evidence" value="ECO:0007669"/>
    <property type="project" value="InterPro"/>
</dbReference>
<dbReference type="InterPro" id="IPR014381">
    <property type="entry name" value="Arch_Rpo5/euc_Rpb5"/>
</dbReference>
<evidence type="ECO:0000259" key="2">
    <source>
        <dbReference type="Pfam" id="PF01191"/>
    </source>
</evidence>
<dbReference type="GO" id="GO:0006366">
    <property type="term" value="P:transcription by RNA polymerase II"/>
    <property type="evidence" value="ECO:0007669"/>
    <property type="project" value="TreeGrafter"/>
</dbReference>
<sequence>MTDNQYFLKGWETIKELIRDRGYSVSDKYNQLSETDLKYLINNDNLDIIGAKADGSQICVKFINMTRIKVSYLQGIINEIKTAYKKITIIFVTKAKPSSIIRKLETKEEHNVQVFYLKRLQISPIKHSLVPVHIKLSETETSGILIKYHLLCKSQLPALLQTDAICRYYNFKKDDIIKIISKQKKEYNKEFKYTGKKLTEKEIILEKNLLKNKLIKKRKALLDRRTELRNYFNTNYADDILRYRYVK</sequence>
<name>A0A6C0B4A2_9ZZZZ</name>
<dbReference type="GO" id="GO:0005665">
    <property type="term" value="C:RNA polymerase II, core complex"/>
    <property type="evidence" value="ECO:0007669"/>
    <property type="project" value="TreeGrafter"/>
</dbReference>
<dbReference type="GO" id="GO:0003677">
    <property type="term" value="F:DNA binding"/>
    <property type="evidence" value="ECO:0007669"/>
    <property type="project" value="InterPro"/>
</dbReference>
<dbReference type="EMBL" id="MN739064">
    <property type="protein sequence ID" value="QHS86886.1"/>
    <property type="molecule type" value="Genomic_DNA"/>
</dbReference>
<dbReference type="GO" id="GO:0006362">
    <property type="term" value="P:transcription elongation by RNA polymerase I"/>
    <property type="evidence" value="ECO:0007669"/>
    <property type="project" value="TreeGrafter"/>
</dbReference>
<dbReference type="Gene3D" id="3.40.1340.10">
    <property type="entry name" value="RNA polymerase, Rpb5, N-terminal domain"/>
    <property type="match status" value="1"/>
</dbReference>
<reference evidence="3" key="1">
    <citation type="journal article" date="2020" name="Nature">
        <title>Giant virus diversity and host interactions through global metagenomics.</title>
        <authorList>
            <person name="Schulz F."/>
            <person name="Roux S."/>
            <person name="Paez-Espino D."/>
            <person name="Jungbluth S."/>
            <person name="Walsh D.A."/>
            <person name="Denef V.J."/>
            <person name="McMahon K.D."/>
            <person name="Konstantinidis K.T."/>
            <person name="Eloe-Fadrosh E.A."/>
            <person name="Kyrpides N.C."/>
            <person name="Woyke T."/>
        </authorList>
    </citation>
    <scope>NUCLEOTIDE SEQUENCE</scope>
    <source>
        <strain evidence="3">GVMAG-M-3300009422-16</strain>
    </source>
</reference>
<dbReference type="InterPro" id="IPR000783">
    <property type="entry name" value="RNA_pol_subH/Rpb5_C"/>
</dbReference>
<dbReference type="AlphaFoldDB" id="A0A6C0B4A2"/>
<dbReference type="Pfam" id="PF01191">
    <property type="entry name" value="RNA_pol_Rpb5_C"/>
    <property type="match status" value="1"/>
</dbReference>
<evidence type="ECO:0000256" key="1">
    <source>
        <dbReference type="ARBA" id="ARBA00023163"/>
    </source>
</evidence>
<organism evidence="3">
    <name type="scientific">viral metagenome</name>
    <dbReference type="NCBI Taxonomy" id="1070528"/>
    <lineage>
        <taxon>unclassified sequences</taxon>
        <taxon>metagenomes</taxon>
        <taxon>organismal metagenomes</taxon>
    </lineage>
</organism>
<dbReference type="InterPro" id="IPR036710">
    <property type="entry name" value="RNA_pol_Rpb5_N_sf"/>
</dbReference>
<dbReference type="PANTHER" id="PTHR10535">
    <property type="entry name" value="DNA-DIRECTED RNA POLYMERASES I, II, AND III SUBUNIT RPABC1"/>
    <property type="match status" value="1"/>
</dbReference>
<dbReference type="GO" id="GO:0005736">
    <property type="term" value="C:RNA polymerase I complex"/>
    <property type="evidence" value="ECO:0007669"/>
    <property type="project" value="TreeGrafter"/>
</dbReference>
<dbReference type="Gene3D" id="3.90.940.20">
    <property type="entry name" value="RPB5-like RNA polymerase subunit"/>
    <property type="match status" value="1"/>
</dbReference>
<dbReference type="SUPFAM" id="SSF53036">
    <property type="entry name" value="Eukaryotic RPB5 N-terminal domain"/>
    <property type="match status" value="1"/>
</dbReference>
<protein>
    <recommendedName>
        <fullName evidence="2">RNA polymerase subunit H/Rpb5 C-terminal domain-containing protein</fullName>
    </recommendedName>
</protein>
<dbReference type="GO" id="GO:0042797">
    <property type="term" value="P:tRNA transcription by RNA polymerase III"/>
    <property type="evidence" value="ECO:0007669"/>
    <property type="project" value="TreeGrafter"/>
</dbReference>
<dbReference type="GO" id="GO:0005666">
    <property type="term" value="C:RNA polymerase III complex"/>
    <property type="evidence" value="ECO:0007669"/>
    <property type="project" value="TreeGrafter"/>
</dbReference>